<dbReference type="InterPro" id="IPR002110">
    <property type="entry name" value="Ankyrin_rpt"/>
</dbReference>
<protein>
    <submittedName>
        <fullName evidence="4">Uncharacterized protein</fullName>
    </submittedName>
</protein>
<dbReference type="InterPro" id="IPR050889">
    <property type="entry name" value="Dendritic_Spine_Reg/Scaffold"/>
</dbReference>
<dbReference type="PROSITE" id="PS50088">
    <property type="entry name" value="ANK_REPEAT"/>
    <property type="match status" value="5"/>
</dbReference>
<gene>
    <name evidence="4" type="ORF">TRUGW13939_04316</name>
</gene>
<dbReference type="SUPFAM" id="SSF48403">
    <property type="entry name" value="Ankyrin repeat"/>
    <property type="match status" value="2"/>
</dbReference>
<dbReference type="Pfam" id="PF12796">
    <property type="entry name" value="Ank_2"/>
    <property type="match status" value="2"/>
</dbReference>
<dbReference type="SMART" id="SM00248">
    <property type="entry name" value="ANK"/>
    <property type="match status" value="10"/>
</dbReference>
<feature type="repeat" description="ANK" evidence="3">
    <location>
        <begin position="159"/>
        <end position="191"/>
    </location>
</feature>
<reference evidence="5" key="1">
    <citation type="submission" date="2020-06" db="EMBL/GenBank/DDBJ databases">
        <title>A chromosome-scale genome assembly of Talaromyces rugulosus W13939.</title>
        <authorList>
            <person name="Wang B."/>
            <person name="Guo L."/>
            <person name="Ye K."/>
            <person name="Wang L."/>
        </authorList>
    </citation>
    <scope>NUCLEOTIDE SEQUENCE [LARGE SCALE GENOMIC DNA]</scope>
    <source>
        <strain evidence="5">W13939</strain>
    </source>
</reference>
<dbReference type="PROSITE" id="PS50297">
    <property type="entry name" value="ANK_REP_REGION"/>
    <property type="match status" value="4"/>
</dbReference>
<evidence type="ECO:0000313" key="4">
    <source>
        <dbReference type="EMBL" id="QKX57208.1"/>
    </source>
</evidence>
<dbReference type="Gene3D" id="1.25.40.20">
    <property type="entry name" value="Ankyrin repeat-containing domain"/>
    <property type="match status" value="4"/>
</dbReference>
<dbReference type="PANTHER" id="PTHR24166:SF48">
    <property type="entry name" value="PROTEIN VAPYRIN"/>
    <property type="match status" value="1"/>
</dbReference>
<feature type="repeat" description="ANK" evidence="3">
    <location>
        <begin position="259"/>
        <end position="291"/>
    </location>
</feature>
<evidence type="ECO:0000256" key="3">
    <source>
        <dbReference type="PROSITE-ProRule" id="PRU00023"/>
    </source>
</evidence>
<dbReference type="OrthoDB" id="341259at2759"/>
<dbReference type="Proteomes" id="UP000509510">
    <property type="component" value="Chromosome II"/>
</dbReference>
<dbReference type="EMBL" id="CP055899">
    <property type="protein sequence ID" value="QKX57208.1"/>
    <property type="molecule type" value="Genomic_DNA"/>
</dbReference>
<evidence type="ECO:0000256" key="2">
    <source>
        <dbReference type="ARBA" id="ARBA00023043"/>
    </source>
</evidence>
<name>A0A7H8QTT7_TALRU</name>
<organism evidence="4 5">
    <name type="scientific">Talaromyces rugulosus</name>
    <name type="common">Penicillium rugulosum</name>
    <dbReference type="NCBI Taxonomy" id="121627"/>
    <lineage>
        <taxon>Eukaryota</taxon>
        <taxon>Fungi</taxon>
        <taxon>Dikarya</taxon>
        <taxon>Ascomycota</taxon>
        <taxon>Pezizomycotina</taxon>
        <taxon>Eurotiomycetes</taxon>
        <taxon>Eurotiomycetidae</taxon>
        <taxon>Eurotiales</taxon>
        <taxon>Trichocomaceae</taxon>
        <taxon>Talaromyces</taxon>
        <taxon>Talaromyces sect. Islandici</taxon>
    </lineage>
</organism>
<sequence length="533" mass="58596">MGVLQLPVELLYEIIEWITAWSNGTSNSLKTLYHFGLANPLIWSVIERPLYTFNAKYCGSSALIWAARNGQEATARKALAANASPNAEDCLYQSALLHAARQGHLGVVDLLLDHDADLSLSNESAQGPLYFAVSMGHKAIVELMLEKRPLFDLDRVDYTGCTYLFHAALRGQTEMVELLLSKGADPKIGDFKGSYIEGAAAQNGHADTLKCILEYDTSALERLNVADHTPLALAVKNGHLDAVELLLAYGANINARNSTGRTPLILATQTRNVDMAKRLVEAGADVNVADNSNNAPLFHAVNLGLEELATLYIGLGCEIPPEKQSWLIVQVSRSGYMNSLRLLLDMGGSTLLEEALFAAVKYKQGDLIDRLFEGGCPVEPPPPVRTRPQARRLEYFNSTTPLWLAVQQENEALVQRLLDRGANPNVFVRWNGYYTKGRGIGVLLNLAIIKGNDTITKALIAHGADVEESDYDMISPIHRVIQKRRLDLLKCILQTLPMRSGDMHNNGKLARGAASIREMKWLFGKGRIETGAR</sequence>
<feature type="repeat" description="ANK" evidence="3">
    <location>
        <begin position="91"/>
        <end position="123"/>
    </location>
</feature>
<keyword evidence="5" id="KW-1185">Reference proteome</keyword>
<dbReference type="AlphaFoldDB" id="A0A7H8QTT7"/>
<evidence type="ECO:0000313" key="5">
    <source>
        <dbReference type="Proteomes" id="UP000509510"/>
    </source>
</evidence>
<keyword evidence="2 3" id="KW-0040">ANK repeat</keyword>
<accession>A0A7H8QTT7</accession>
<feature type="repeat" description="ANK" evidence="3">
    <location>
        <begin position="397"/>
        <end position="429"/>
    </location>
</feature>
<evidence type="ECO:0000256" key="1">
    <source>
        <dbReference type="ARBA" id="ARBA00022737"/>
    </source>
</evidence>
<dbReference type="RefSeq" id="XP_035343386.1">
    <property type="nucleotide sequence ID" value="XM_035487493.1"/>
</dbReference>
<dbReference type="GeneID" id="55991818"/>
<proteinExistence type="predicted"/>
<dbReference type="Pfam" id="PF00023">
    <property type="entry name" value="Ank"/>
    <property type="match status" value="1"/>
</dbReference>
<dbReference type="KEGG" id="trg:TRUGW13939_04316"/>
<dbReference type="InterPro" id="IPR036770">
    <property type="entry name" value="Ankyrin_rpt-contain_sf"/>
</dbReference>
<keyword evidence="1" id="KW-0677">Repeat</keyword>
<dbReference type="Pfam" id="PF13637">
    <property type="entry name" value="Ank_4"/>
    <property type="match status" value="1"/>
</dbReference>
<dbReference type="PANTHER" id="PTHR24166">
    <property type="entry name" value="ROLLING PEBBLES, ISOFORM B"/>
    <property type="match status" value="1"/>
</dbReference>
<feature type="repeat" description="ANK" evidence="3">
    <location>
        <begin position="226"/>
        <end position="258"/>
    </location>
</feature>